<dbReference type="PANTHER" id="PTHR28221">
    <property type="entry name" value="RNA POLYMERASE I-SPECIFIC TRANSCRIPTION INITIATION FACTOR RRN6"/>
    <property type="match status" value="1"/>
</dbReference>
<dbReference type="GO" id="GO:0042790">
    <property type="term" value="P:nucleolar large rRNA transcription by RNA polymerase I"/>
    <property type="evidence" value="ECO:0000318"/>
    <property type="project" value="GO_Central"/>
</dbReference>
<protein>
    <recommendedName>
        <fullName evidence="2">RRN6 beta-propeller domain-containing protein</fullName>
    </recommendedName>
</protein>
<dbReference type="STRING" id="237561.A0A1D8PMH3"/>
<feature type="region of interest" description="Disordered" evidence="1">
    <location>
        <begin position="741"/>
        <end position="800"/>
    </location>
</feature>
<dbReference type="OrthoDB" id="4090074at2759"/>
<feature type="compositionally biased region" description="Low complexity" evidence="1">
    <location>
        <begin position="765"/>
        <end position="788"/>
    </location>
</feature>
<evidence type="ECO:0000256" key="1">
    <source>
        <dbReference type="SAM" id="MobiDB-lite"/>
    </source>
</evidence>
<dbReference type="GO" id="GO:0070860">
    <property type="term" value="C:RNA polymerase I core factor complex"/>
    <property type="evidence" value="ECO:0000318"/>
    <property type="project" value="GO_Central"/>
</dbReference>
<feature type="domain" description="RRN6 beta-propeller" evidence="2">
    <location>
        <begin position="140"/>
        <end position="446"/>
    </location>
</feature>
<proteinExistence type="predicted"/>
<dbReference type="Proteomes" id="UP000000559">
    <property type="component" value="Chromosome 4"/>
</dbReference>
<keyword evidence="5" id="KW-1185">Reference proteome</keyword>
<reference evidence="4 5" key="3">
    <citation type="journal article" date="2013" name="Genome Biol.">
        <title>Assembly of a phased diploid Candida albicans genome facilitates allele-specific measurements and provides a simple model for repeat and indel structure.</title>
        <authorList>
            <person name="Muzzey D."/>
            <person name="Schwartz K."/>
            <person name="Weissman J.S."/>
            <person name="Sherlock G."/>
        </authorList>
    </citation>
    <scope>NUCLEOTIDE SEQUENCE [LARGE SCALE GENOMIC DNA]</scope>
    <source>
        <strain evidence="5">SC5314 / ATCC MYA-2876</strain>
    </source>
</reference>
<dbReference type="AlphaFoldDB" id="A0A1D8PMH3"/>
<dbReference type="eggNOG" id="ENOG502QRAW">
    <property type="taxonomic scope" value="Eukaryota"/>
</dbReference>
<dbReference type="CGD" id="CAL0000188228">
    <property type="gene designation" value="orf19.11898"/>
</dbReference>
<dbReference type="VEuPathDB" id="FungiDB:C4_06090C_A"/>
<evidence type="ECO:0000259" key="2">
    <source>
        <dbReference type="Pfam" id="PF10214"/>
    </source>
</evidence>
<dbReference type="EMBL" id="CP017626">
    <property type="protein sequence ID" value="AOW29336.1"/>
    <property type="molecule type" value="Genomic_DNA"/>
</dbReference>
<feature type="compositionally biased region" description="Polar residues" evidence="1">
    <location>
        <begin position="741"/>
        <end position="764"/>
    </location>
</feature>
<dbReference type="GeneID" id="3646532"/>
<evidence type="ECO:0000313" key="4">
    <source>
        <dbReference type="EMBL" id="AOW29336.1"/>
    </source>
</evidence>
<dbReference type="GO" id="GO:0001163">
    <property type="term" value="F:RNA polymerase I transcription regulatory region sequence-specific DNA binding"/>
    <property type="evidence" value="ECO:0000318"/>
    <property type="project" value="GO_Central"/>
</dbReference>
<organism evidence="4 5">
    <name type="scientific">Candida albicans (strain SC5314 / ATCC MYA-2876)</name>
    <name type="common">Yeast</name>
    <dbReference type="NCBI Taxonomy" id="237561"/>
    <lineage>
        <taxon>Eukaryota</taxon>
        <taxon>Fungi</taxon>
        <taxon>Dikarya</taxon>
        <taxon>Ascomycota</taxon>
        <taxon>Saccharomycotina</taxon>
        <taxon>Pichiomycetes</taxon>
        <taxon>Debaryomycetaceae</taxon>
        <taxon>Candida/Lodderomyces clade</taxon>
        <taxon>Candida</taxon>
    </lineage>
</organism>
<dbReference type="InParanoid" id="A0A1D8PMH3"/>
<reference evidence="4 5" key="2">
    <citation type="journal article" date="2007" name="Genome Biol.">
        <title>Assembly of the Candida albicans genome into sixteen supercontigs aligned on the eight chromosomes.</title>
        <authorList>
            <person name="van het Hoog M."/>
            <person name="Rast T.J."/>
            <person name="Martchenko M."/>
            <person name="Grindle S."/>
            <person name="Dignard D."/>
            <person name="Hogues H."/>
            <person name="Cuomo C."/>
            <person name="Berriman M."/>
            <person name="Scherer S."/>
            <person name="Magee B.B."/>
            <person name="Whiteway M."/>
            <person name="Chibana H."/>
            <person name="Nantel A."/>
            <person name="Magee P.T."/>
        </authorList>
    </citation>
    <scope>GENOME REANNOTATION</scope>
    <source>
        <strain evidence="5">SC5314 / ATCC MYA-2876</strain>
    </source>
</reference>
<feature type="compositionally biased region" description="Basic residues" evidence="1">
    <location>
        <begin position="789"/>
        <end position="800"/>
    </location>
</feature>
<dbReference type="PANTHER" id="PTHR28221:SF2">
    <property type="entry name" value="RNA POLYMERASE I-SPECIFIC TRANSCRIPTION INITIATION FACTOR RRN6"/>
    <property type="match status" value="1"/>
</dbReference>
<feature type="compositionally biased region" description="Polar residues" evidence="1">
    <location>
        <begin position="708"/>
        <end position="719"/>
    </location>
</feature>
<gene>
    <name evidence="4" type="ordered locus">CAALFM_C406090CA</name>
    <name evidence="3" type="ordered locus">orf19.11898</name>
</gene>
<reference evidence="4 5" key="1">
    <citation type="journal article" date="2004" name="Proc. Natl. Acad. Sci. U.S.A.">
        <title>The diploid genome sequence of Candida albicans.</title>
        <authorList>
            <person name="Jones T."/>
            <person name="Federspiel N.A."/>
            <person name="Chibana H."/>
            <person name="Dungan J."/>
            <person name="Kalman S."/>
            <person name="Magee B.B."/>
            <person name="Newport G."/>
            <person name="Thorstenson Y.R."/>
            <person name="Agabian N."/>
            <person name="Magee P.T."/>
            <person name="Davis R.W."/>
            <person name="Scherer S."/>
        </authorList>
    </citation>
    <scope>NUCLEOTIDE SEQUENCE [LARGE SCALE GENOMIC DNA]</scope>
    <source>
        <strain evidence="5">SC5314 / ATCC MYA-2876</strain>
    </source>
</reference>
<dbReference type="FunCoup" id="A0A1D8PMH3">
    <property type="interactions" value="22"/>
</dbReference>
<dbReference type="Pfam" id="PF10214">
    <property type="entry name" value="Rrn6_beta-prop"/>
    <property type="match status" value="1"/>
</dbReference>
<accession>A0A1D8PMH3</accession>
<evidence type="ECO:0000313" key="3">
    <source>
        <dbReference type="CGD" id="CAL0000188228"/>
    </source>
</evidence>
<sequence length="800" mass="90522">MWPHKKGLGNRLSYGVYGNAIVSIDSVIEAQNQDQSANTNITIPHNDFEMSKKSIPMMFPRLNDETVELTPKQNSNQELVENQISKFNINSSMANTINSPINPPKGKLPKELSNNTYIPQDIIRAYMFESKSLTSNMAYDPIHGDLLQTFDIFVKSEDAYVDSMTFVTGESSSILNITTYESKDDCIVLSPAYQIDFCDPILQIEVSDKIDGVGLVAVRTGAKVYILNICLDKLTYIEVIPNVVLFVLGEISADCLAGNVLADVRFSSNDSRKVAVVDIKGNLTVWYVNKTVPSIRKFIKEQFVKELSDSQSLSNWRRICWLPSCDHLLIISRVEILKVMPNSESSGKIIVTSNTWSRIRDVNVVDEYMFLLTSKELIWFSANDSMTRLLSWKHFLDDSDPSLKFKVVETSPKVFTCFLYSQVNPLVIVYSFGFKGNKPYSLRDPYYFRKSSDNYDLRQINITKTEDALLIFELTTGLAIHSRRLISKNENDISNSSFHSKLVDSSVNKHRTNYLKQFSKKEIKKMIPQFLNIGEHDCTTASQQIDLIQRYAYELGNGFAQMGNSQAAQQSNYFSLYEVCNSVPLGVTDLLELDDMIVQLENSLPPERLKVKSLINNSFIRRNKFINKKETNTHIYDIYQMLEQIYPTHNKPSSKLAASILIGLSLIKCQYESDDLQEKLQKSIANAPEKVQTLLNEWDEEDNDDNSQTEGLTPTQHDSQFMIPTIKSSIPALRVNSQPSLRQQVLTQNSQTQTLLPSSLNSTVPSISSFPSQRSISSQGSQSRSGSQPKKKRKKKGGFA</sequence>
<dbReference type="InterPro" id="IPR019350">
    <property type="entry name" value="RNA_pol_I-sp_TIF_RRN6-like"/>
</dbReference>
<dbReference type="KEGG" id="cal:CAALFM_C406090CA"/>
<dbReference type="GO" id="GO:0001179">
    <property type="term" value="F:RNA polymerase I general transcription initiation factor binding"/>
    <property type="evidence" value="ECO:0000318"/>
    <property type="project" value="GO_Central"/>
</dbReference>
<feature type="region of interest" description="Disordered" evidence="1">
    <location>
        <begin position="700"/>
        <end position="721"/>
    </location>
</feature>
<name>A0A1D8PMH3_CANAL</name>
<evidence type="ECO:0000313" key="5">
    <source>
        <dbReference type="Proteomes" id="UP000000559"/>
    </source>
</evidence>
<dbReference type="RefSeq" id="XP_711868.2">
    <property type="nucleotide sequence ID" value="XM_706775.2"/>
</dbReference>
<dbReference type="InterPro" id="IPR048535">
    <property type="entry name" value="RRN6_beta-prop"/>
</dbReference>